<dbReference type="Pfam" id="PF01328">
    <property type="entry name" value="Peroxidase_2"/>
    <property type="match status" value="1"/>
</dbReference>
<evidence type="ECO:0000259" key="9">
    <source>
        <dbReference type="PROSITE" id="PS51405"/>
    </source>
</evidence>
<dbReference type="InterPro" id="IPR000028">
    <property type="entry name" value="Chloroperoxidase"/>
</dbReference>
<gene>
    <name evidence="10" type="ORF">Trco_003348</name>
</gene>
<name>A0A9P8QP85_9HYPO</name>
<keyword evidence="6" id="KW-0408">Iron</keyword>
<dbReference type="OrthoDB" id="407298at2759"/>
<dbReference type="EMBL" id="JAIWOZ010000003">
    <property type="protein sequence ID" value="KAH6607035.1"/>
    <property type="molecule type" value="Genomic_DNA"/>
</dbReference>
<feature type="chain" id="PRO_5040445084" description="Heme haloperoxidase family profile domain-containing protein" evidence="8">
    <location>
        <begin position="17"/>
        <end position="218"/>
    </location>
</feature>
<feature type="signal peptide" evidence="8">
    <location>
        <begin position="1"/>
        <end position="16"/>
    </location>
</feature>
<evidence type="ECO:0000256" key="6">
    <source>
        <dbReference type="ARBA" id="ARBA00023004"/>
    </source>
</evidence>
<proteinExistence type="inferred from homology"/>
<dbReference type="Gene3D" id="1.10.489.10">
    <property type="entry name" value="Chloroperoxidase-like"/>
    <property type="match status" value="1"/>
</dbReference>
<evidence type="ECO:0000313" key="10">
    <source>
        <dbReference type="EMBL" id="KAH6607035.1"/>
    </source>
</evidence>
<evidence type="ECO:0000256" key="8">
    <source>
        <dbReference type="SAM" id="SignalP"/>
    </source>
</evidence>
<dbReference type="PANTHER" id="PTHR33577:SF19">
    <property type="entry name" value="HEME HALOPEROXIDASE FAMILY PROFILE DOMAIN-CONTAINING PROTEIN-RELATED"/>
    <property type="match status" value="1"/>
</dbReference>
<reference evidence="10" key="1">
    <citation type="submission" date="2021-08" db="EMBL/GenBank/DDBJ databases">
        <title>Chromosome-Level Trichoderma cornu-damae using Hi-C Data.</title>
        <authorList>
            <person name="Kim C.S."/>
        </authorList>
    </citation>
    <scope>NUCLEOTIDE SEQUENCE</scope>
    <source>
        <strain evidence="10">KA19-0412C</strain>
    </source>
</reference>
<feature type="domain" description="Heme haloperoxidase family profile" evidence="9">
    <location>
        <begin position="22"/>
        <end position="218"/>
    </location>
</feature>
<keyword evidence="3" id="KW-0349">Heme</keyword>
<evidence type="ECO:0000256" key="4">
    <source>
        <dbReference type="ARBA" id="ARBA00022723"/>
    </source>
</evidence>
<keyword evidence="8" id="KW-0732">Signal</keyword>
<dbReference type="AlphaFoldDB" id="A0A9P8QP85"/>
<comment type="cofactor">
    <cofactor evidence="1">
        <name>heme b</name>
        <dbReference type="ChEBI" id="CHEBI:60344"/>
    </cofactor>
</comment>
<dbReference type="PROSITE" id="PS51405">
    <property type="entry name" value="HEME_HALOPEROXIDASE"/>
    <property type="match status" value="1"/>
</dbReference>
<keyword evidence="4" id="KW-0479">Metal-binding</keyword>
<evidence type="ECO:0000256" key="3">
    <source>
        <dbReference type="ARBA" id="ARBA00022617"/>
    </source>
</evidence>
<dbReference type="GO" id="GO:0046872">
    <property type="term" value="F:metal ion binding"/>
    <property type="evidence" value="ECO:0007669"/>
    <property type="project" value="UniProtKB-KW"/>
</dbReference>
<evidence type="ECO:0000256" key="5">
    <source>
        <dbReference type="ARBA" id="ARBA00023002"/>
    </source>
</evidence>
<comment type="similarity">
    <text evidence="7">Belongs to the chloroperoxidase family.</text>
</comment>
<dbReference type="GO" id="GO:0004601">
    <property type="term" value="F:peroxidase activity"/>
    <property type="evidence" value="ECO:0007669"/>
    <property type="project" value="UniProtKB-KW"/>
</dbReference>
<protein>
    <recommendedName>
        <fullName evidence="9">Heme haloperoxidase family profile domain-containing protein</fullName>
    </recommendedName>
</protein>
<evidence type="ECO:0000256" key="2">
    <source>
        <dbReference type="ARBA" id="ARBA00022559"/>
    </source>
</evidence>
<evidence type="ECO:0000256" key="7">
    <source>
        <dbReference type="ARBA" id="ARBA00025795"/>
    </source>
</evidence>
<comment type="caution">
    <text evidence="10">The sequence shown here is derived from an EMBL/GenBank/DDBJ whole genome shotgun (WGS) entry which is preliminary data.</text>
</comment>
<evidence type="ECO:0000256" key="1">
    <source>
        <dbReference type="ARBA" id="ARBA00001970"/>
    </source>
</evidence>
<dbReference type="InterPro" id="IPR036851">
    <property type="entry name" value="Chloroperoxidase-like_sf"/>
</dbReference>
<dbReference type="SUPFAM" id="SSF47571">
    <property type="entry name" value="Cloroperoxidase"/>
    <property type="match status" value="1"/>
</dbReference>
<keyword evidence="5" id="KW-0560">Oxidoreductase</keyword>
<sequence length="218" mass="23979">MRGLFFTMALSGLATGLPSYPQGHEWKPPGPTDGRSPCPGLNVLANHGWLPRSGKNIDLATLRVAVVNAYNYAPETFDTAFQQAVDFNLTTTGNSSTWNLDDLKAHDYIEFDGSISRNDYYLGDDLKFDPKIWATMSKRMGLNNITNDPMSKYVTVEQAAKARAARVEDAKRANSRFNNSAAAIQGSPGTTALYLATLWDDDVDAAPKEWIKSFFGKS</sequence>
<dbReference type="Proteomes" id="UP000827724">
    <property type="component" value="Unassembled WGS sequence"/>
</dbReference>
<organism evidence="10 11">
    <name type="scientific">Trichoderma cornu-damae</name>
    <dbReference type="NCBI Taxonomy" id="654480"/>
    <lineage>
        <taxon>Eukaryota</taxon>
        <taxon>Fungi</taxon>
        <taxon>Dikarya</taxon>
        <taxon>Ascomycota</taxon>
        <taxon>Pezizomycotina</taxon>
        <taxon>Sordariomycetes</taxon>
        <taxon>Hypocreomycetidae</taxon>
        <taxon>Hypocreales</taxon>
        <taxon>Hypocreaceae</taxon>
        <taxon>Trichoderma</taxon>
    </lineage>
</organism>
<keyword evidence="11" id="KW-1185">Reference proteome</keyword>
<keyword evidence="2" id="KW-0575">Peroxidase</keyword>
<accession>A0A9P8QP85</accession>
<dbReference type="PANTHER" id="PTHR33577">
    <property type="entry name" value="STERIGMATOCYSTIN BIOSYNTHESIS PEROXIDASE STCC-RELATED"/>
    <property type="match status" value="1"/>
</dbReference>
<evidence type="ECO:0000313" key="11">
    <source>
        <dbReference type="Proteomes" id="UP000827724"/>
    </source>
</evidence>